<organism evidence="2 3">
    <name type="scientific">Kluyveromyces marxianus</name>
    <name type="common">Yeast</name>
    <name type="synonym">Candida kefyr</name>
    <dbReference type="NCBI Taxonomy" id="4911"/>
    <lineage>
        <taxon>Eukaryota</taxon>
        <taxon>Fungi</taxon>
        <taxon>Dikarya</taxon>
        <taxon>Ascomycota</taxon>
        <taxon>Saccharomycotina</taxon>
        <taxon>Saccharomycetes</taxon>
        <taxon>Saccharomycetales</taxon>
        <taxon>Saccharomycetaceae</taxon>
        <taxon>Kluyveromyces</taxon>
    </lineage>
</organism>
<keyword evidence="3" id="KW-1185">Reference proteome</keyword>
<proteinExistence type="predicted"/>
<protein>
    <submittedName>
        <fullName evidence="2">Vacuolar protein sorting-associated protein 66</fullName>
    </submittedName>
</protein>
<keyword evidence="1" id="KW-0812">Transmembrane</keyword>
<reference evidence="2 3" key="2">
    <citation type="submission" date="2019-11" db="EMBL/GenBank/DDBJ databases">
        <authorList>
            <person name="Lu H."/>
        </authorList>
    </citation>
    <scope>NUCLEOTIDE SEQUENCE [LARGE SCALE GENOMIC DNA]</scope>
    <source>
        <strain evidence="2 3">FIM1</strain>
    </source>
</reference>
<dbReference type="EMBL" id="CP015061">
    <property type="protein sequence ID" value="QGN18266.1"/>
    <property type="molecule type" value="Genomic_DNA"/>
</dbReference>
<accession>A0ABX6F1F8</accession>
<evidence type="ECO:0000313" key="3">
    <source>
        <dbReference type="Proteomes" id="UP000422736"/>
    </source>
</evidence>
<keyword evidence="1" id="KW-1133">Transmembrane helix</keyword>
<evidence type="ECO:0000256" key="1">
    <source>
        <dbReference type="SAM" id="Phobius"/>
    </source>
</evidence>
<keyword evidence="1" id="KW-0472">Membrane</keyword>
<sequence>MEKYSSWRDEGTGIPPFLPERTVPSSNLIQVIAKALQFAVVWVLSVIFTPFIGFDGSYQWRMKSLYSITEDVQVDGVKKRLVSKEKHFPKPGCLYIVNALCPFDALALKELANNKNCNFIVPRDGSLYLIGFKDWYQFAIGGGLWEDGHERLVKINDLETVCSGKVNYLFAEGTTSNGKSVLTFEISPKLLDEILEVCGSKVSCISLKLNSKITTPLKPKSTLKYSLGCISQGVRYKVRISETVSASQANVKKLRTILVGGDEYKLVGKKLDLKSKKKFSEVYYN</sequence>
<reference evidence="2 3" key="1">
    <citation type="submission" date="2016-03" db="EMBL/GenBank/DDBJ databases">
        <title>How can Kluyveromyces marxianus grow so fast - potential evolutionary course in Saccharomyces Complex revealed by comparative genomics.</title>
        <authorList>
            <person name="Mo W."/>
            <person name="Lu W."/>
            <person name="Yang X."/>
            <person name="Qi J."/>
            <person name="Lv H."/>
        </authorList>
    </citation>
    <scope>NUCLEOTIDE SEQUENCE [LARGE SCALE GENOMIC DNA]</scope>
    <source>
        <strain evidence="2 3">FIM1</strain>
    </source>
</reference>
<feature type="transmembrane region" description="Helical" evidence="1">
    <location>
        <begin position="35"/>
        <end position="54"/>
    </location>
</feature>
<dbReference type="Proteomes" id="UP000422736">
    <property type="component" value="Chromosome 7"/>
</dbReference>
<gene>
    <name evidence="2" type="primary">LOA1</name>
    <name evidence="2" type="ORF">FIM1_4592</name>
</gene>
<evidence type="ECO:0000313" key="2">
    <source>
        <dbReference type="EMBL" id="QGN18266.1"/>
    </source>
</evidence>
<name>A0ABX6F1F8_KLUMA</name>